<dbReference type="AlphaFoldDB" id="A0AAV7CMG7"/>
<feature type="signal peptide" evidence="1">
    <location>
        <begin position="1"/>
        <end position="21"/>
    </location>
</feature>
<evidence type="ECO:0000256" key="1">
    <source>
        <dbReference type="SAM" id="SignalP"/>
    </source>
</evidence>
<keyword evidence="3" id="KW-1185">Reference proteome</keyword>
<keyword evidence="1" id="KW-0732">Signal</keyword>
<dbReference type="Proteomes" id="UP000824782">
    <property type="component" value="Unassembled WGS sequence"/>
</dbReference>
<name>A0AAV7CMG7_ENGPU</name>
<sequence length="109" mass="12310">MRAMQHLVSLVTLYILHSCLRAMFPILHQHSRNRRCMISSPPLLQSCSSWNTTPTQGMAGYPINFSGSTAGLLVLDVSFPQCLHYLWTSVLLHNKVALKQILIMEMAQL</sequence>
<comment type="caution">
    <text evidence="2">The sequence shown here is derived from an EMBL/GenBank/DDBJ whole genome shotgun (WGS) entry which is preliminary data.</text>
</comment>
<protein>
    <recommendedName>
        <fullName evidence="4">Secreted protein</fullName>
    </recommendedName>
</protein>
<evidence type="ECO:0000313" key="2">
    <source>
        <dbReference type="EMBL" id="KAG8586288.1"/>
    </source>
</evidence>
<feature type="chain" id="PRO_5043395144" description="Secreted protein" evidence="1">
    <location>
        <begin position="22"/>
        <end position="109"/>
    </location>
</feature>
<gene>
    <name evidence="2" type="ORF">GDO81_005326</name>
</gene>
<accession>A0AAV7CMG7</accession>
<reference evidence="2" key="1">
    <citation type="thesis" date="2020" institute="ProQuest LLC" country="789 East Eisenhower Parkway, Ann Arbor, MI, USA">
        <title>Comparative Genomics and Chromosome Evolution.</title>
        <authorList>
            <person name="Mudd A.B."/>
        </authorList>
    </citation>
    <scope>NUCLEOTIDE SEQUENCE</scope>
    <source>
        <strain evidence="2">237g6f4</strain>
        <tissue evidence="2">Blood</tissue>
    </source>
</reference>
<evidence type="ECO:0008006" key="4">
    <source>
        <dbReference type="Google" id="ProtNLM"/>
    </source>
</evidence>
<organism evidence="2 3">
    <name type="scientific">Engystomops pustulosus</name>
    <name type="common">Tungara frog</name>
    <name type="synonym">Physalaemus pustulosus</name>
    <dbReference type="NCBI Taxonomy" id="76066"/>
    <lineage>
        <taxon>Eukaryota</taxon>
        <taxon>Metazoa</taxon>
        <taxon>Chordata</taxon>
        <taxon>Craniata</taxon>
        <taxon>Vertebrata</taxon>
        <taxon>Euteleostomi</taxon>
        <taxon>Amphibia</taxon>
        <taxon>Batrachia</taxon>
        <taxon>Anura</taxon>
        <taxon>Neobatrachia</taxon>
        <taxon>Hyloidea</taxon>
        <taxon>Leptodactylidae</taxon>
        <taxon>Leiuperinae</taxon>
        <taxon>Engystomops</taxon>
    </lineage>
</organism>
<evidence type="ECO:0000313" key="3">
    <source>
        <dbReference type="Proteomes" id="UP000824782"/>
    </source>
</evidence>
<proteinExistence type="predicted"/>
<dbReference type="EMBL" id="WNYA01000002">
    <property type="protein sequence ID" value="KAG8586288.1"/>
    <property type="molecule type" value="Genomic_DNA"/>
</dbReference>